<protein>
    <submittedName>
        <fullName evidence="2">Uncharacterized protein</fullName>
    </submittedName>
</protein>
<name>A0A378IGI4_9GAMM</name>
<dbReference type="OrthoDB" id="5653237at2"/>
<sequence length="790" mass="92642">MMLTVSQLNEWLNICEQQPIVYSQALSKEQKAILQIESDIFLRCLKNIVAQNLLTPEQEIPELRLRVLLQQRALIIHMHSNDYTHHPHHPVNRLYLQIAQALAKPEEAVCAVLMPYIESLCRESYSLKAETEDDNGFFYPEHYLLKEKKLIPVAEIYAQALLNPSYLFDDFFSYHLNDYDRKNLKLIAEEACQNYLVALHEEHLLHQQNNLGHHLQILANALYDASVEAKGTEEDAHEDIAKAVKVFYEFWRRLPNNEEINQLTVPEWGRKNVTLKDYLLTLFVRYLDVDLLSDDERQRFTDTAIFPCAYQLSNALNEFLRRYSQLYRISINAIEPNSTSNYQELSELKVKALEALNFRGQIVTTTPTSSDFFRFILDTKELSFAERIQFISQLINTENDLWHFLVSVNDKKQQGLLQVTDYEELVKKVLYALTSKLTTITYQTVEKVIEPLSPENQMVLIELMPDYWLNVAHENSSKLKKITESFKSPAREQYILAVTKEAAARTLLSTDISTYYSLLKSCPEVLKAYLQLIRQKFPYDVDLIIKTTDVSSLHMLLRDWYEELRHWHSEREERNMEVRGLPFFGLFSNNVRILPPPSKVNIEPILSQIETWLKDQTLSQEEVIDFFENQTLVKNSATLSKWINFTVLAQLTPEKKLLEELNANFYELNDKLNAQRAPSGFLFFRDQSRYVAQMERLQEIRTNLLHFIADTDTSLNLHQLKDYFYQQIEEERNDLQRRYQAEESVFLRTLDSAIQIVQRYIDKQYPSLKQLMEKHSHSGLISSSNFSLKL</sequence>
<proteinExistence type="predicted"/>
<evidence type="ECO:0000313" key="3">
    <source>
        <dbReference type="Proteomes" id="UP000054854"/>
    </source>
</evidence>
<dbReference type="Proteomes" id="UP000255316">
    <property type="component" value="Unassembled WGS sequence"/>
</dbReference>
<evidence type="ECO:0000313" key="4">
    <source>
        <dbReference type="Proteomes" id="UP000255316"/>
    </source>
</evidence>
<dbReference type="Proteomes" id="UP000054854">
    <property type="component" value="Unassembled WGS sequence"/>
</dbReference>
<keyword evidence="3" id="KW-1185">Reference proteome</keyword>
<dbReference type="RefSeq" id="WP_131775228.1">
    <property type="nucleotide sequence ID" value="NZ_CAAAHQ010000062.1"/>
</dbReference>
<accession>A0A378IGI4</accession>
<dbReference type="EMBL" id="LNXX01000034">
    <property type="protein sequence ID" value="KTC84236.1"/>
    <property type="molecule type" value="Genomic_DNA"/>
</dbReference>
<reference evidence="1 3" key="1">
    <citation type="submission" date="2015-11" db="EMBL/GenBank/DDBJ databases">
        <title>Genomic analysis of 38 Legionella species identifies large and diverse effector repertoires.</title>
        <authorList>
            <person name="Burstein D."/>
            <person name="Amaro F."/>
            <person name="Zusman T."/>
            <person name="Lifshitz Z."/>
            <person name="Cohen O."/>
            <person name="Gilbert J.A."/>
            <person name="Pupko T."/>
            <person name="Shuman H.A."/>
            <person name="Segal G."/>
        </authorList>
    </citation>
    <scope>NUCLEOTIDE SEQUENCE [LARGE SCALE GENOMIC DNA]</scope>
    <source>
        <strain evidence="1 3">CDC#72-OH-14</strain>
    </source>
</reference>
<evidence type="ECO:0000313" key="2">
    <source>
        <dbReference type="EMBL" id="STX34337.1"/>
    </source>
</evidence>
<gene>
    <name evidence="1" type="ORF">Lcin_1925</name>
    <name evidence="2" type="ORF">NCTC12438_00935</name>
</gene>
<organism evidence="2 4">
    <name type="scientific">Legionella cincinnatiensis</name>
    <dbReference type="NCBI Taxonomy" id="28085"/>
    <lineage>
        <taxon>Bacteria</taxon>
        <taxon>Pseudomonadati</taxon>
        <taxon>Pseudomonadota</taxon>
        <taxon>Gammaproteobacteria</taxon>
        <taxon>Legionellales</taxon>
        <taxon>Legionellaceae</taxon>
        <taxon>Legionella</taxon>
    </lineage>
</organism>
<reference evidence="2 4" key="2">
    <citation type="submission" date="2018-06" db="EMBL/GenBank/DDBJ databases">
        <authorList>
            <consortium name="Pathogen Informatics"/>
            <person name="Doyle S."/>
        </authorList>
    </citation>
    <scope>NUCLEOTIDE SEQUENCE [LARGE SCALE GENOMIC DNA]</scope>
    <source>
        <strain evidence="2 4">NCTC12438</strain>
    </source>
</reference>
<dbReference type="AlphaFoldDB" id="A0A378IGI4"/>
<dbReference type="EMBL" id="UGNX01000001">
    <property type="protein sequence ID" value="STX34337.1"/>
    <property type="molecule type" value="Genomic_DNA"/>
</dbReference>
<evidence type="ECO:0000313" key="1">
    <source>
        <dbReference type="EMBL" id="KTC84236.1"/>
    </source>
</evidence>